<evidence type="ECO:0000313" key="3">
    <source>
        <dbReference type="Proteomes" id="UP000316270"/>
    </source>
</evidence>
<keyword evidence="1" id="KW-0812">Transmembrane</keyword>
<organism evidence="2 3">
    <name type="scientific">Venturia effusa</name>
    <dbReference type="NCBI Taxonomy" id="50376"/>
    <lineage>
        <taxon>Eukaryota</taxon>
        <taxon>Fungi</taxon>
        <taxon>Dikarya</taxon>
        <taxon>Ascomycota</taxon>
        <taxon>Pezizomycotina</taxon>
        <taxon>Dothideomycetes</taxon>
        <taxon>Pleosporomycetidae</taxon>
        <taxon>Venturiales</taxon>
        <taxon>Venturiaceae</taxon>
        <taxon>Venturia</taxon>
    </lineage>
</organism>
<dbReference type="Proteomes" id="UP000316270">
    <property type="component" value="Chromosome 6"/>
</dbReference>
<dbReference type="OrthoDB" id="3641893at2759"/>
<gene>
    <name evidence="2" type="ORF">FKW77_003347</name>
</gene>
<feature type="transmembrane region" description="Helical" evidence="1">
    <location>
        <begin position="6"/>
        <end position="30"/>
    </location>
</feature>
<evidence type="ECO:0000313" key="2">
    <source>
        <dbReference type="EMBL" id="QDS71420.1"/>
    </source>
</evidence>
<protein>
    <submittedName>
        <fullName evidence="2">Uncharacterized protein</fullName>
    </submittedName>
</protein>
<name>A0A517L711_9PEZI</name>
<dbReference type="EMBL" id="CP042190">
    <property type="protein sequence ID" value="QDS71420.1"/>
    <property type="molecule type" value="Genomic_DNA"/>
</dbReference>
<keyword evidence="1" id="KW-1133">Transmembrane helix</keyword>
<proteinExistence type="predicted"/>
<keyword evidence="3" id="KW-1185">Reference proteome</keyword>
<keyword evidence="1" id="KW-0472">Membrane</keyword>
<evidence type="ECO:0000256" key="1">
    <source>
        <dbReference type="SAM" id="Phobius"/>
    </source>
</evidence>
<sequence length="83" mass="9428">MMDYVLITFLIILGAAALVVIGFAVARLFVKDVKEEDSGMKGPSNEQIEYMASVRNRYFNYLVWTAREARMANPYTQRPSFAA</sequence>
<dbReference type="AlphaFoldDB" id="A0A517L711"/>
<accession>A0A517L711</accession>
<reference evidence="2 3" key="1">
    <citation type="submission" date="2019-07" db="EMBL/GenBank/DDBJ databases">
        <title>Finished genome of Venturia effusa.</title>
        <authorList>
            <person name="Young C.A."/>
            <person name="Cox M.P."/>
            <person name="Ganley A.R.D."/>
            <person name="David W.J."/>
        </authorList>
    </citation>
    <scope>NUCLEOTIDE SEQUENCE [LARGE SCALE GENOMIC DNA]</scope>
    <source>
        <strain evidence="3">albino</strain>
    </source>
</reference>